<dbReference type="SUPFAM" id="SSF55729">
    <property type="entry name" value="Acyl-CoA N-acyltransferases (Nat)"/>
    <property type="match status" value="1"/>
</dbReference>
<sequence>MLDYLYKSFRFLPIAPDVLKSGLETYLSEQRDWCESADFSALFPFKELGLPQDFFLQKVMHCDGVDYLTGPRFLNMNIEAPYIELAASSGPLTPKAAEQIFKLWEPLQAKRIRVLRPAKEKGKGIGDQGFYACSLPAKAVQDNNVDDASTTQVVLKTALMSDLQWCLNTLDVSYQEAYRRMPQLKDRLSPTDKDYLQELIEMDSVMIIMQGQTKVGLMAYEESLRGFIHAYWMIEKVILPEYQGQHLSSKAQMLLCQQLTHDTEDRVLIGHIDNDNIPSIKTAEQGGRERILDYVFLSREDVV</sequence>
<keyword evidence="2" id="KW-1185">Reference proteome</keyword>
<evidence type="ECO:0000313" key="1">
    <source>
        <dbReference type="EMBL" id="SBS36592.1"/>
    </source>
</evidence>
<dbReference type="OrthoDB" id="6548204at2"/>
<dbReference type="Proteomes" id="UP000092544">
    <property type="component" value="Unassembled WGS sequence"/>
</dbReference>
<dbReference type="STRING" id="1792290.MSP8886_03772"/>
<dbReference type="InterPro" id="IPR016181">
    <property type="entry name" value="Acyl_CoA_acyltransferase"/>
</dbReference>
<gene>
    <name evidence="1" type="ORF">MSP8886_03772</name>
</gene>
<dbReference type="RefSeq" id="WP_067019455.1">
    <property type="nucleotide sequence ID" value="NZ_FLOB01000013.1"/>
</dbReference>
<accession>A0A1A8TTZ4</accession>
<reference evidence="1 2" key="1">
    <citation type="submission" date="2016-06" db="EMBL/GenBank/DDBJ databases">
        <authorList>
            <person name="Kjaerup R.B."/>
            <person name="Dalgaard T.S."/>
            <person name="Juul-Madsen H.R."/>
        </authorList>
    </citation>
    <scope>NUCLEOTIDE SEQUENCE [LARGE SCALE GENOMIC DNA]</scope>
    <source>
        <strain evidence="1 2">CECT 8886</strain>
    </source>
</reference>
<proteinExistence type="predicted"/>
<evidence type="ECO:0000313" key="2">
    <source>
        <dbReference type="Proteomes" id="UP000092544"/>
    </source>
</evidence>
<organism evidence="1 2">
    <name type="scientific">Marinomonas spartinae</name>
    <dbReference type="NCBI Taxonomy" id="1792290"/>
    <lineage>
        <taxon>Bacteria</taxon>
        <taxon>Pseudomonadati</taxon>
        <taxon>Pseudomonadota</taxon>
        <taxon>Gammaproteobacteria</taxon>
        <taxon>Oceanospirillales</taxon>
        <taxon>Oceanospirillaceae</taxon>
        <taxon>Marinomonas</taxon>
    </lineage>
</organism>
<dbReference type="AlphaFoldDB" id="A0A1A8TTZ4"/>
<name>A0A1A8TTZ4_9GAMM</name>
<protein>
    <recommendedName>
        <fullName evidence="3">N-acetyltransferase domain-containing protein</fullName>
    </recommendedName>
</protein>
<dbReference type="EMBL" id="FLOB01000013">
    <property type="protein sequence ID" value="SBS36592.1"/>
    <property type="molecule type" value="Genomic_DNA"/>
</dbReference>
<dbReference type="Gene3D" id="3.40.630.30">
    <property type="match status" value="1"/>
</dbReference>
<evidence type="ECO:0008006" key="3">
    <source>
        <dbReference type="Google" id="ProtNLM"/>
    </source>
</evidence>